<organism evidence="7 8">
    <name type="scientific">Bradyrhizobium xenonodulans</name>
    <dbReference type="NCBI Taxonomy" id="2736875"/>
    <lineage>
        <taxon>Bacteria</taxon>
        <taxon>Pseudomonadati</taxon>
        <taxon>Pseudomonadota</taxon>
        <taxon>Alphaproteobacteria</taxon>
        <taxon>Hyphomicrobiales</taxon>
        <taxon>Nitrobacteraceae</taxon>
        <taxon>Bradyrhizobium</taxon>
    </lineage>
</organism>
<evidence type="ECO:0000256" key="1">
    <source>
        <dbReference type="ARBA" id="ARBA00004651"/>
    </source>
</evidence>
<keyword evidence="3 6" id="KW-0812">Transmembrane</keyword>
<evidence type="ECO:0000256" key="6">
    <source>
        <dbReference type="SAM" id="Phobius"/>
    </source>
</evidence>
<accession>A0ABY7MSQ8</accession>
<feature type="transmembrane region" description="Helical" evidence="6">
    <location>
        <begin position="332"/>
        <end position="350"/>
    </location>
</feature>
<feature type="transmembrane region" description="Helical" evidence="6">
    <location>
        <begin position="44"/>
        <end position="70"/>
    </location>
</feature>
<feature type="transmembrane region" description="Helical" evidence="6">
    <location>
        <begin position="148"/>
        <end position="167"/>
    </location>
</feature>
<proteinExistence type="predicted"/>
<keyword evidence="5 6" id="KW-0472">Membrane</keyword>
<feature type="transmembrane region" description="Helical" evidence="6">
    <location>
        <begin position="447"/>
        <end position="469"/>
    </location>
</feature>
<dbReference type="RefSeq" id="WP_270170058.1">
    <property type="nucleotide sequence ID" value="NZ_CP089391.1"/>
</dbReference>
<dbReference type="Proteomes" id="UP001179614">
    <property type="component" value="Chromosome"/>
</dbReference>
<dbReference type="InterPro" id="IPR050833">
    <property type="entry name" value="Poly_Biosynth_Transport"/>
</dbReference>
<reference evidence="7" key="1">
    <citation type="submission" date="2021-12" db="EMBL/GenBank/DDBJ databases">
        <title>Bradyrhizobium xenonodulans sp. nov.</title>
        <authorList>
            <person name="Claassens R."/>
            <person name="Venter S.N."/>
            <person name="Beukes C.W."/>
            <person name="Stepkowski T."/>
            <person name="Steenkamp E.T."/>
        </authorList>
    </citation>
    <scope>NUCLEOTIDE SEQUENCE</scope>
    <source>
        <strain evidence="7">14AB</strain>
    </source>
</reference>
<feature type="transmembrane region" description="Helical" evidence="6">
    <location>
        <begin position="384"/>
        <end position="403"/>
    </location>
</feature>
<feature type="transmembrane region" description="Helical" evidence="6">
    <location>
        <begin position="294"/>
        <end position="312"/>
    </location>
</feature>
<gene>
    <name evidence="7" type="ORF">I3J27_13825</name>
</gene>
<comment type="subcellular location">
    <subcellularLocation>
        <location evidence="1">Cell membrane</location>
        <topology evidence="1">Multi-pass membrane protein</topology>
    </subcellularLocation>
</comment>
<keyword evidence="2" id="KW-1003">Cell membrane</keyword>
<evidence type="ECO:0000256" key="5">
    <source>
        <dbReference type="ARBA" id="ARBA00023136"/>
    </source>
</evidence>
<dbReference type="PANTHER" id="PTHR30250">
    <property type="entry name" value="PST FAMILY PREDICTED COLANIC ACID TRANSPORTER"/>
    <property type="match status" value="1"/>
</dbReference>
<keyword evidence="8" id="KW-1185">Reference proteome</keyword>
<feature type="transmembrane region" description="Helical" evidence="6">
    <location>
        <begin position="115"/>
        <end position="136"/>
    </location>
</feature>
<dbReference type="Pfam" id="PF01943">
    <property type="entry name" value="Polysacc_synt"/>
    <property type="match status" value="1"/>
</dbReference>
<evidence type="ECO:0000313" key="7">
    <source>
        <dbReference type="EMBL" id="WBL81441.1"/>
    </source>
</evidence>
<feature type="transmembrane region" description="Helical" evidence="6">
    <location>
        <begin position="415"/>
        <end position="435"/>
    </location>
</feature>
<dbReference type="PANTHER" id="PTHR30250:SF11">
    <property type="entry name" value="O-ANTIGEN TRANSPORTER-RELATED"/>
    <property type="match status" value="1"/>
</dbReference>
<protein>
    <submittedName>
        <fullName evidence="7">Oligosaccharide flippase family protein</fullName>
    </submittedName>
</protein>
<evidence type="ECO:0000313" key="8">
    <source>
        <dbReference type="Proteomes" id="UP001179614"/>
    </source>
</evidence>
<evidence type="ECO:0000256" key="2">
    <source>
        <dbReference type="ARBA" id="ARBA00022475"/>
    </source>
</evidence>
<dbReference type="EMBL" id="CP089391">
    <property type="protein sequence ID" value="WBL81441.1"/>
    <property type="molecule type" value="Genomic_DNA"/>
</dbReference>
<keyword evidence="4 6" id="KW-1133">Transmembrane helix</keyword>
<feature type="transmembrane region" description="Helical" evidence="6">
    <location>
        <begin position="173"/>
        <end position="192"/>
    </location>
</feature>
<feature type="transmembrane region" description="Helical" evidence="6">
    <location>
        <begin position="212"/>
        <end position="228"/>
    </location>
</feature>
<feature type="transmembrane region" description="Helical" evidence="6">
    <location>
        <begin position="82"/>
        <end position="103"/>
    </location>
</feature>
<sequence length="520" mass="56924">MASISRQGIALSAARYIEQAVMLLTPVVLVRTIDPGAFGEYRLFWLLVNTVALLFAFDLPRSLLFFFVRLDSEGRRLYVGQTVLFLLALTMIASVLIFVFGGSVPSAMRDLLRQYGLLIAVFLLASNLGLLLDVLPNASGKIRWQAQAIVATSVLRAALIISAAVIFRRLEEVLVAASLAACIRLGLLAYFIGRYCGIRLFPLDRQQFRTQLRYALPFGVAGLLWNMRKQAEQWIVATVFSSGVFGIFSIATTLLLPFEVLRGVLANLLLPKMSHLHSVGRHEELLRLNNQGNVIISAIMFPAIAALFAFSYEVIELLFTKEYVSGSPVLRIYLIQTLISAEITTLLSVFGQGSANMRYEAAILPFAVITSLVGVWFYGLPGAAVGSVLATFVAYALCLRRLSKVMSVPIARVQDWRNLGIILSVSAVCAIVMRLSADALEVSAPVIAMLGPAAVLASYAAVLFVTGYYRTLAEMRREGNALANTSRPVGEAAFGISRDDARAKHLGIVSRHIARFWRPA</sequence>
<name>A0ABY7MSQ8_9BRAD</name>
<feature type="transmembrane region" description="Helical" evidence="6">
    <location>
        <begin position="234"/>
        <end position="256"/>
    </location>
</feature>
<evidence type="ECO:0000256" key="3">
    <source>
        <dbReference type="ARBA" id="ARBA00022692"/>
    </source>
</evidence>
<dbReference type="InterPro" id="IPR002797">
    <property type="entry name" value="Polysacc_synth"/>
</dbReference>
<evidence type="ECO:0000256" key="4">
    <source>
        <dbReference type="ARBA" id="ARBA00022989"/>
    </source>
</evidence>